<dbReference type="InterPro" id="IPR044855">
    <property type="entry name" value="CoA-Trfase_III_dom3_sf"/>
</dbReference>
<dbReference type="Proteomes" id="UP000622890">
    <property type="component" value="Unassembled WGS sequence"/>
</dbReference>
<dbReference type="PANTHER" id="PTHR48228:SF5">
    <property type="entry name" value="ALPHA-METHYLACYL-COA RACEMASE"/>
    <property type="match status" value="1"/>
</dbReference>
<dbReference type="Gene3D" id="3.40.50.10540">
    <property type="entry name" value="Crotonobetainyl-coa:carnitine coa-transferase, domain 1"/>
    <property type="match status" value="1"/>
</dbReference>
<reference evidence="1" key="1">
    <citation type="submission" date="2021-01" db="EMBL/GenBank/DDBJ databases">
        <title>Genome sequence of strain Noviherbaspirillum sp. DKR-6.</title>
        <authorList>
            <person name="Chaudhary D.K."/>
        </authorList>
    </citation>
    <scope>NUCLEOTIDE SEQUENCE</scope>
    <source>
        <strain evidence="1">DKR-6</strain>
    </source>
</reference>
<keyword evidence="2" id="KW-1185">Reference proteome</keyword>
<dbReference type="InterPro" id="IPR003673">
    <property type="entry name" value="CoA-Trfase_fam_III"/>
</dbReference>
<dbReference type="SUPFAM" id="SSF89796">
    <property type="entry name" value="CoA-transferase family III (CaiB/BaiF)"/>
    <property type="match status" value="1"/>
</dbReference>
<proteinExistence type="predicted"/>
<sequence length="379" mass="40864">MAGPLSGLKVIEMVGLGPAPFCAMLLADMGAEVIRIDRPRKGFSGQDEARFEILARGRRSLALDLKKPGAAEAVLDLVEQADALIEGFRPGVMERLGLGPDACQARNPRLVYGRMTGWGQHGPLAQAAGHDINYIAISGALHAIGRPDEPPTVPLNYIGDFGGGAMLLAVGVLCALLKVRGGGKGEVVDTAMTDGAALLSAMMYGMKAAGSWSNQRGENLIDGGAHFYGTYACADGKHVAIGSIEPQFYALLLKHCGLDDPAFREQLDQRSWPMLRNRLADVFKTRTRDEWCSLMEGTDICFAPVLDWDEAPRHPHNQARGTFIEIDGVMQPAPAPRFSDSVPDEPMPPARAGEHSEAVLADWGFSRLRINELKERGVL</sequence>
<evidence type="ECO:0000313" key="1">
    <source>
        <dbReference type="EMBL" id="MBK4738715.1"/>
    </source>
</evidence>
<dbReference type="EMBL" id="JAEPBG010000025">
    <property type="protein sequence ID" value="MBK4738715.1"/>
    <property type="molecule type" value="Genomic_DNA"/>
</dbReference>
<protein>
    <submittedName>
        <fullName evidence="1">CoA transferase</fullName>
    </submittedName>
</protein>
<accession>A0A934W9D2</accession>
<gene>
    <name evidence="1" type="ORF">JJB74_29235</name>
</gene>
<name>A0A934W9D2_9BURK</name>
<dbReference type="InterPro" id="IPR050509">
    <property type="entry name" value="CoA-transferase_III"/>
</dbReference>
<dbReference type="InterPro" id="IPR023606">
    <property type="entry name" value="CoA-Trfase_III_dom_1_sf"/>
</dbReference>
<organism evidence="1 2">
    <name type="scientific">Noviherbaspirillum pedocola</name>
    <dbReference type="NCBI Taxonomy" id="2801341"/>
    <lineage>
        <taxon>Bacteria</taxon>
        <taxon>Pseudomonadati</taxon>
        <taxon>Pseudomonadota</taxon>
        <taxon>Betaproteobacteria</taxon>
        <taxon>Burkholderiales</taxon>
        <taxon>Oxalobacteraceae</taxon>
        <taxon>Noviherbaspirillum</taxon>
    </lineage>
</organism>
<evidence type="ECO:0000313" key="2">
    <source>
        <dbReference type="Proteomes" id="UP000622890"/>
    </source>
</evidence>
<comment type="caution">
    <text evidence="1">The sequence shown here is derived from an EMBL/GenBank/DDBJ whole genome shotgun (WGS) entry which is preliminary data.</text>
</comment>
<dbReference type="Pfam" id="PF02515">
    <property type="entry name" value="CoA_transf_3"/>
    <property type="match status" value="1"/>
</dbReference>
<dbReference type="RefSeq" id="WP_200598084.1">
    <property type="nucleotide sequence ID" value="NZ_JAEPBG010000025.1"/>
</dbReference>
<dbReference type="AlphaFoldDB" id="A0A934W9D2"/>
<keyword evidence="1" id="KW-0808">Transferase</keyword>
<dbReference type="Gene3D" id="3.30.1540.10">
    <property type="entry name" value="formyl-coa transferase, domain 3"/>
    <property type="match status" value="1"/>
</dbReference>
<dbReference type="GO" id="GO:0016740">
    <property type="term" value="F:transferase activity"/>
    <property type="evidence" value="ECO:0007669"/>
    <property type="project" value="UniProtKB-KW"/>
</dbReference>
<dbReference type="PANTHER" id="PTHR48228">
    <property type="entry name" value="SUCCINYL-COA--D-CITRAMALATE COA-TRANSFERASE"/>
    <property type="match status" value="1"/>
</dbReference>